<evidence type="ECO:0000259" key="8">
    <source>
        <dbReference type="Pfam" id="PF12862"/>
    </source>
</evidence>
<keyword evidence="10" id="KW-1185">Reference proteome</keyword>
<feature type="chain" id="PRO_5047520810" description="Anaphase-promoting complex subunit 5" evidence="7">
    <location>
        <begin position="23"/>
        <end position="689"/>
    </location>
</feature>
<keyword evidence="4" id="KW-0498">Mitosis</keyword>
<protein>
    <recommendedName>
        <fullName evidence="2">Anaphase-promoting complex subunit 5</fullName>
    </recommendedName>
</protein>
<evidence type="ECO:0000256" key="6">
    <source>
        <dbReference type="ARBA" id="ARBA00023306"/>
    </source>
</evidence>
<feature type="domain" description="Anaphase-promoting complex subunit 5" evidence="8">
    <location>
        <begin position="265"/>
        <end position="354"/>
    </location>
</feature>
<evidence type="ECO:0000313" key="10">
    <source>
        <dbReference type="Proteomes" id="UP001172684"/>
    </source>
</evidence>
<evidence type="ECO:0000313" key="9">
    <source>
        <dbReference type="EMBL" id="KAJ9665864.1"/>
    </source>
</evidence>
<dbReference type="Pfam" id="PF12862">
    <property type="entry name" value="ANAPC5"/>
    <property type="match status" value="1"/>
</dbReference>
<dbReference type="EMBL" id="JAPDRL010000024">
    <property type="protein sequence ID" value="KAJ9665864.1"/>
    <property type="molecule type" value="Genomic_DNA"/>
</dbReference>
<reference evidence="9" key="1">
    <citation type="submission" date="2022-10" db="EMBL/GenBank/DDBJ databases">
        <title>Culturing micro-colonial fungi from biological soil crusts in the Mojave desert and describing Neophaeococcomyces mojavensis, and introducing the new genera and species Taxawa tesnikishii.</title>
        <authorList>
            <person name="Kurbessoian T."/>
            <person name="Stajich J.E."/>
        </authorList>
    </citation>
    <scope>NUCLEOTIDE SEQUENCE</scope>
    <source>
        <strain evidence="9">TK_1</strain>
    </source>
</reference>
<dbReference type="PANTHER" id="PTHR12830:SF9">
    <property type="entry name" value="ANAPHASE-PROMOTING COMPLEX SUBUNIT 5"/>
    <property type="match status" value="1"/>
</dbReference>
<gene>
    <name evidence="9" type="primary">apc5</name>
    <name evidence="9" type="ORF">H2201_003988</name>
</gene>
<evidence type="ECO:0000256" key="5">
    <source>
        <dbReference type="ARBA" id="ARBA00022786"/>
    </source>
</evidence>
<evidence type="ECO:0000256" key="2">
    <source>
        <dbReference type="ARBA" id="ARBA00016066"/>
    </source>
</evidence>
<keyword evidence="3" id="KW-0132">Cell division</keyword>
<dbReference type="PANTHER" id="PTHR12830">
    <property type="entry name" value="ANAPHASE-PROMOTING COMPLEX SUBUNIT 5"/>
    <property type="match status" value="1"/>
</dbReference>
<feature type="signal peptide" evidence="7">
    <location>
        <begin position="1"/>
        <end position="22"/>
    </location>
</feature>
<sequence>MTRYLTPQKISLLVLISLYCDSTVPSSASLPLLSFVALQILSPVTSKSQNHSSGGPASLETTIQDFQDVTAGLVSNIPGRTLSDLFIKRLWAINSLDALHTFFDNLHNLLASPKGEAAGETSLEQKDRVALSRTSLLGAFVRRSQLEFIRLQLDDTIRLWADFLAYKEPTESTWRRRNQSAGANSFDVNVQELGLHDGSPLMNVAYGRLTENRQSGSQFSAHDMEELLKFQVESLQKLGNRVSDEMKANLRKMSGHETSTPSLLHFLSFLDAWRAGDYTSSFDNLHRYFDYTMQTGDKTYYQYALLHMAMLQADFGSYSGAIAAAHETIATARENQDMSCLNFSLSWLNHLSNAYPTQLKAAGYSPAPGSKKDAVAFLKARAKDGKMWSLLSSTLLNEAKLSLSSNVQAGHYKAAQTLLDNIDPTTHRTLKLHQYITTCSGLAALTHSIRQSNNDTSLPLLRRLLASRPSDPELAHHLHTLEIEHLLRTHSFESALTKIEDLATELRDNDADLALRLHALRLKVDLFIACGHPAKGFSVAMRAASAAHRARMLPALWGALGAVGACLIQLEEFGAVGEIMEAVVPQALEGGDEALCAQLYSLQADAWMGLAGQAMAGEEPRRGMVLVGRADVCVERALERYERIDDTDGRRDMLLKKAVIARLRGEEAAAEDWAARYLEVGRGDGIAAG</sequence>
<proteinExistence type="inferred from homology"/>
<evidence type="ECO:0000256" key="3">
    <source>
        <dbReference type="ARBA" id="ARBA00022618"/>
    </source>
</evidence>
<comment type="similarity">
    <text evidence="1">Belongs to the APC5 family.</text>
</comment>
<dbReference type="InterPro" id="IPR026000">
    <property type="entry name" value="Apc5_dom"/>
</dbReference>
<keyword evidence="7" id="KW-0732">Signal</keyword>
<keyword evidence="5" id="KW-0833">Ubl conjugation pathway</keyword>
<comment type="caution">
    <text evidence="9">The sequence shown here is derived from an EMBL/GenBank/DDBJ whole genome shotgun (WGS) entry which is preliminary data.</text>
</comment>
<organism evidence="9 10">
    <name type="scientific">Coniosporium apollinis</name>
    <dbReference type="NCBI Taxonomy" id="61459"/>
    <lineage>
        <taxon>Eukaryota</taxon>
        <taxon>Fungi</taxon>
        <taxon>Dikarya</taxon>
        <taxon>Ascomycota</taxon>
        <taxon>Pezizomycotina</taxon>
        <taxon>Dothideomycetes</taxon>
        <taxon>Dothideomycetes incertae sedis</taxon>
        <taxon>Coniosporium</taxon>
    </lineage>
</organism>
<dbReference type="InterPro" id="IPR037679">
    <property type="entry name" value="Apc5"/>
</dbReference>
<accession>A0ABQ9NTW3</accession>
<evidence type="ECO:0000256" key="7">
    <source>
        <dbReference type="SAM" id="SignalP"/>
    </source>
</evidence>
<evidence type="ECO:0000256" key="1">
    <source>
        <dbReference type="ARBA" id="ARBA00007450"/>
    </source>
</evidence>
<dbReference type="Proteomes" id="UP001172684">
    <property type="component" value="Unassembled WGS sequence"/>
</dbReference>
<keyword evidence="6" id="KW-0131">Cell cycle</keyword>
<name>A0ABQ9NTW3_9PEZI</name>
<evidence type="ECO:0000256" key="4">
    <source>
        <dbReference type="ARBA" id="ARBA00022776"/>
    </source>
</evidence>